<sequence length="78" mass="8556">AQVATVFQEIRDRGDLSRKTLLEEFGFDVDMERQRREEEKPDDKTFEPVNVPFDSPDKTTPSGSGKKGGRPAGSSAGG</sequence>
<organism evidence="2">
    <name type="scientific">marine sediment metagenome</name>
    <dbReference type="NCBI Taxonomy" id="412755"/>
    <lineage>
        <taxon>unclassified sequences</taxon>
        <taxon>metagenomes</taxon>
        <taxon>ecological metagenomes</taxon>
    </lineage>
</organism>
<evidence type="ECO:0000313" key="2">
    <source>
        <dbReference type="EMBL" id="KKL17823.1"/>
    </source>
</evidence>
<proteinExistence type="predicted"/>
<accession>A0A0F9E148</accession>
<feature type="non-terminal residue" evidence="2">
    <location>
        <position position="1"/>
    </location>
</feature>
<dbReference type="EMBL" id="LAZR01039108">
    <property type="protein sequence ID" value="KKL17823.1"/>
    <property type="molecule type" value="Genomic_DNA"/>
</dbReference>
<comment type="caution">
    <text evidence="2">The sequence shown here is derived from an EMBL/GenBank/DDBJ whole genome shotgun (WGS) entry which is preliminary data.</text>
</comment>
<name>A0A0F9E148_9ZZZZ</name>
<evidence type="ECO:0000256" key="1">
    <source>
        <dbReference type="SAM" id="MobiDB-lite"/>
    </source>
</evidence>
<reference evidence="2" key="1">
    <citation type="journal article" date="2015" name="Nature">
        <title>Complex archaea that bridge the gap between prokaryotes and eukaryotes.</title>
        <authorList>
            <person name="Spang A."/>
            <person name="Saw J.H."/>
            <person name="Jorgensen S.L."/>
            <person name="Zaremba-Niedzwiedzka K."/>
            <person name="Martijn J."/>
            <person name="Lind A.E."/>
            <person name="van Eijk R."/>
            <person name="Schleper C."/>
            <person name="Guy L."/>
            <person name="Ettema T.J."/>
        </authorList>
    </citation>
    <scope>NUCLEOTIDE SEQUENCE</scope>
</reference>
<gene>
    <name evidence="2" type="ORF">LCGC14_2481700</name>
</gene>
<feature type="compositionally biased region" description="Basic and acidic residues" evidence="1">
    <location>
        <begin position="31"/>
        <end position="46"/>
    </location>
</feature>
<feature type="region of interest" description="Disordered" evidence="1">
    <location>
        <begin position="31"/>
        <end position="78"/>
    </location>
</feature>
<protein>
    <submittedName>
        <fullName evidence="2">Uncharacterized protein</fullName>
    </submittedName>
</protein>
<dbReference type="AlphaFoldDB" id="A0A0F9E148"/>